<accession>A0A1D9P351</accession>
<dbReference type="InterPro" id="IPR002110">
    <property type="entry name" value="Ankyrin_rpt"/>
</dbReference>
<dbReference type="PROSITE" id="PS50088">
    <property type="entry name" value="ANK_REPEAT"/>
    <property type="match status" value="2"/>
</dbReference>
<evidence type="ECO:0000256" key="1">
    <source>
        <dbReference type="ARBA" id="ARBA00022737"/>
    </source>
</evidence>
<keyword evidence="2 3" id="KW-0040">ANK repeat</keyword>
<evidence type="ECO:0000313" key="5">
    <source>
        <dbReference type="Proteomes" id="UP000179284"/>
    </source>
</evidence>
<gene>
    <name evidence="4" type="ORF">bhn_I1890</name>
</gene>
<dbReference type="Proteomes" id="UP000179284">
    <property type="component" value="Chromosome I"/>
</dbReference>
<dbReference type="RefSeq" id="WP_071176577.1">
    <property type="nucleotide sequence ID" value="NZ_CP017831.1"/>
</dbReference>
<dbReference type="PANTHER" id="PTHR24188">
    <property type="entry name" value="ANKYRIN REPEAT PROTEIN"/>
    <property type="match status" value="1"/>
</dbReference>
<dbReference type="EMBL" id="CP017831">
    <property type="protein sequence ID" value="AOZ96923.1"/>
    <property type="molecule type" value="Genomic_DNA"/>
</dbReference>
<dbReference type="SMART" id="SM00248">
    <property type="entry name" value="ANK"/>
    <property type="match status" value="3"/>
</dbReference>
<dbReference type="OrthoDB" id="2002955at2"/>
<proteinExistence type="predicted"/>
<evidence type="ECO:0000256" key="2">
    <source>
        <dbReference type="ARBA" id="ARBA00023043"/>
    </source>
</evidence>
<name>A0A1D9P351_9FIRM</name>
<dbReference type="SUPFAM" id="SSF48403">
    <property type="entry name" value="Ankyrin repeat"/>
    <property type="match status" value="1"/>
</dbReference>
<dbReference type="InterPro" id="IPR036770">
    <property type="entry name" value="Ankyrin_rpt-contain_sf"/>
</dbReference>
<reference evidence="5" key="1">
    <citation type="submission" date="2016-10" db="EMBL/GenBank/DDBJ databases">
        <title>The complete genome sequence of the rumen bacterium Butyrivibrio hungatei MB2003.</title>
        <authorList>
            <person name="Palevich N."/>
            <person name="Kelly W.J."/>
            <person name="Leahy S.C."/>
            <person name="Altermann E."/>
            <person name="Rakonjac J."/>
            <person name="Attwood G.T."/>
        </authorList>
    </citation>
    <scope>NUCLEOTIDE SEQUENCE [LARGE SCALE GENOMIC DNA]</scope>
    <source>
        <strain evidence="5">MB2003</strain>
    </source>
</reference>
<keyword evidence="5" id="KW-1185">Reference proteome</keyword>
<feature type="repeat" description="ANK" evidence="3">
    <location>
        <begin position="71"/>
        <end position="103"/>
    </location>
</feature>
<dbReference type="AlphaFoldDB" id="A0A1D9P351"/>
<evidence type="ECO:0000256" key="3">
    <source>
        <dbReference type="PROSITE-ProRule" id="PRU00023"/>
    </source>
</evidence>
<keyword evidence="1" id="KW-0677">Repeat</keyword>
<organism evidence="4 5">
    <name type="scientific">Butyrivibrio hungatei</name>
    <dbReference type="NCBI Taxonomy" id="185008"/>
    <lineage>
        <taxon>Bacteria</taxon>
        <taxon>Bacillati</taxon>
        <taxon>Bacillota</taxon>
        <taxon>Clostridia</taxon>
        <taxon>Lachnospirales</taxon>
        <taxon>Lachnospiraceae</taxon>
        <taxon>Butyrivibrio</taxon>
    </lineage>
</organism>
<evidence type="ECO:0000313" key="4">
    <source>
        <dbReference type="EMBL" id="AOZ96923.1"/>
    </source>
</evidence>
<dbReference type="Pfam" id="PF12796">
    <property type="entry name" value="Ank_2"/>
    <property type="match status" value="1"/>
</dbReference>
<feature type="repeat" description="ANK" evidence="3">
    <location>
        <begin position="103"/>
        <end position="135"/>
    </location>
</feature>
<protein>
    <submittedName>
        <fullName evidence="4">Ankyrin repeat-containing protein</fullName>
    </submittedName>
</protein>
<dbReference type="Gene3D" id="1.25.40.20">
    <property type="entry name" value="Ankyrin repeat-containing domain"/>
    <property type="match status" value="1"/>
</dbReference>
<sequence length="169" mass="19171">MEKEKIIEMRKAIKQKNIDVIRKMILDDSSLLNQVTPFGTFLHDAVSFGTIDIVKYFISCGIDVNKHGGPRDSGALTDAAFEGKIEIVKLLYENGAALDTSNFDRNPLFAAIYNDHFEVAKYLVEKGIDIKACYEVGSIKQCDACEYARQYGRTEIYNYLKNVLNEKNR</sequence>
<dbReference type="PANTHER" id="PTHR24188:SF29">
    <property type="entry name" value="GH09064P"/>
    <property type="match status" value="1"/>
</dbReference>
<dbReference type="KEGG" id="bhu:bhn_I1890"/>